<evidence type="ECO:0000313" key="2">
    <source>
        <dbReference type="EMBL" id="KRR22299.1"/>
    </source>
</evidence>
<organism evidence="2 3">
    <name type="scientific">Bradyrhizobium retamae</name>
    <dbReference type="NCBI Taxonomy" id="1300035"/>
    <lineage>
        <taxon>Bacteria</taxon>
        <taxon>Pseudomonadati</taxon>
        <taxon>Pseudomonadota</taxon>
        <taxon>Alphaproteobacteria</taxon>
        <taxon>Hyphomicrobiales</taxon>
        <taxon>Nitrobacteraceae</taxon>
        <taxon>Bradyrhizobium</taxon>
    </lineage>
</organism>
<feature type="region of interest" description="Disordered" evidence="1">
    <location>
        <begin position="1"/>
        <end position="26"/>
    </location>
</feature>
<dbReference type="AlphaFoldDB" id="A0A0R3MQS1"/>
<keyword evidence="3" id="KW-1185">Reference proteome</keyword>
<feature type="compositionally biased region" description="Low complexity" evidence="1">
    <location>
        <begin position="10"/>
        <end position="19"/>
    </location>
</feature>
<gene>
    <name evidence="2" type="ORF">CQ13_29795</name>
</gene>
<comment type="caution">
    <text evidence="2">The sequence shown here is derived from an EMBL/GenBank/DDBJ whole genome shotgun (WGS) entry which is preliminary data.</text>
</comment>
<evidence type="ECO:0000256" key="1">
    <source>
        <dbReference type="SAM" id="MobiDB-lite"/>
    </source>
</evidence>
<dbReference type="Proteomes" id="UP000052023">
    <property type="component" value="Unassembled WGS sequence"/>
</dbReference>
<protein>
    <submittedName>
        <fullName evidence="2">Uncharacterized protein</fullName>
    </submittedName>
</protein>
<dbReference type="EMBL" id="LLYA01000166">
    <property type="protein sequence ID" value="KRR22299.1"/>
    <property type="molecule type" value="Genomic_DNA"/>
</dbReference>
<reference evidence="2 3" key="1">
    <citation type="submission" date="2014-03" db="EMBL/GenBank/DDBJ databases">
        <title>Bradyrhizobium valentinum sp. nov., isolated from effective nodules of Lupinus mariae-josephae, a lupine endemic of basic-lime soils in Eastern Spain.</title>
        <authorList>
            <person name="Duran D."/>
            <person name="Rey L."/>
            <person name="Navarro A."/>
            <person name="Busquets A."/>
            <person name="Imperial J."/>
            <person name="Ruiz-Argueso T."/>
        </authorList>
    </citation>
    <scope>NUCLEOTIDE SEQUENCE [LARGE SCALE GENOMIC DNA]</scope>
    <source>
        <strain evidence="2 3">Ro19</strain>
    </source>
</reference>
<proteinExistence type="predicted"/>
<name>A0A0R3MQS1_9BRAD</name>
<accession>A0A0R3MQS1</accession>
<evidence type="ECO:0000313" key="3">
    <source>
        <dbReference type="Proteomes" id="UP000052023"/>
    </source>
</evidence>
<sequence length="127" mass="14626">MGADMRAKTARQNARNAARAADRAEAEAWSLRMEGHGGPAQPSPTIGQSLNGGYRWLEIECCRCKTRASLPLDAIRRARDTPIWKLEPSFRCRSCGTRRYKPPVRMITLTEQREITPYKWWHPDEER</sequence>